<dbReference type="AlphaFoldDB" id="A0A077PMT5"/>
<accession>A0A077PMT5</accession>
<sequence length="55" mass="6362">MGLYVRATHSQAYGLYTLLSTGLSLLLHVVLFAIYLRTVGFSDQRLRLRWYSLLN</sequence>
<keyword evidence="1" id="KW-0812">Transmembrane</keyword>
<gene>
    <name evidence="2" type="ORF">XBKB1_1120023</name>
</gene>
<dbReference type="EMBL" id="CBSZ010000016">
    <property type="protein sequence ID" value="CDH22398.1"/>
    <property type="molecule type" value="Genomic_DNA"/>
</dbReference>
<reference evidence="2" key="1">
    <citation type="submission" date="2013-07" db="EMBL/GenBank/DDBJ databases">
        <title>Sub-species coevolution in mutualistic symbiosis.</title>
        <authorList>
            <person name="Murfin K."/>
            <person name="Klassen J."/>
            <person name="Lee M."/>
            <person name="Forst S."/>
            <person name="Stock P."/>
            <person name="Goodrich-Blair H."/>
        </authorList>
    </citation>
    <scope>NUCLEOTIDE SEQUENCE [LARGE SCALE GENOMIC DNA]</scope>
    <source>
        <strain evidence="2">Kraussei Becker Underwood</strain>
    </source>
</reference>
<protein>
    <submittedName>
        <fullName evidence="2">Uncharacterized protein</fullName>
    </submittedName>
</protein>
<organism evidence="2 3">
    <name type="scientific">Xenorhabdus bovienii str. kraussei Becker Underwood</name>
    <dbReference type="NCBI Taxonomy" id="1398204"/>
    <lineage>
        <taxon>Bacteria</taxon>
        <taxon>Pseudomonadati</taxon>
        <taxon>Pseudomonadota</taxon>
        <taxon>Gammaproteobacteria</taxon>
        <taxon>Enterobacterales</taxon>
        <taxon>Morganellaceae</taxon>
        <taxon>Xenorhabdus</taxon>
    </lineage>
</organism>
<evidence type="ECO:0000313" key="2">
    <source>
        <dbReference type="EMBL" id="CDH22398.1"/>
    </source>
</evidence>
<keyword evidence="1" id="KW-1133">Transmembrane helix</keyword>
<evidence type="ECO:0000313" key="3">
    <source>
        <dbReference type="Proteomes" id="UP000028493"/>
    </source>
</evidence>
<dbReference type="HOGENOM" id="CLU_3031466_0_0_6"/>
<comment type="caution">
    <text evidence="2">The sequence shown here is derived from an EMBL/GenBank/DDBJ whole genome shotgun (WGS) entry which is preliminary data.</text>
</comment>
<keyword evidence="1" id="KW-0472">Membrane</keyword>
<dbReference type="Proteomes" id="UP000028493">
    <property type="component" value="Unassembled WGS sequence"/>
</dbReference>
<feature type="transmembrane region" description="Helical" evidence="1">
    <location>
        <begin position="12"/>
        <end position="36"/>
    </location>
</feature>
<evidence type="ECO:0000256" key="1">
    <source>
        <dbReference type="SAM" id="Phobius"/>
    </source>
</evidence>
<name>A0A077PMT5_XENBV</name>
<proteinExistence type="predicted"/>